<protein>
    <submittedName>
        <fullName evidence="1">Ornithine cyclodeaminase</fullName>
    </submittedName>
</protein>
<dbReference type="RefSeq" id="WP_047819543.1">
    <property type="nucleotide sequence ID" value="NZ_CP011770.1"/>
</dbReference>
<reference evidence="1 2" key="1">
    <citation type="submission" date="2015-06" db="EMBL/GenBank/DDBJ databases">
        <authorList>
            <person name="Zeng Y."/>
            <person name="Huang Y."/>
        </authorList>
    </citation>
    <scope>NUCLEOTIDE SEQUENCE [LARGE SCALE GENOMIC DNA]</scope>
    <source>
        <strain evidence="1 2">PQ-2</strain>
    </source>
</reference>
<evidence type="ECO:0000313" key="1">
    <source>
        <dbReference type="EMBL" id="AKM08847.1"/>
    </source>
</evidence>
<evidence type="ECO:0000313" key="2">
    <source>
        <dbReference type="Proteomes" id="UP000035287"/>
    </source>
</evidence>
<accession>A0A0G3XCC7</accession>
<dbReference type="OrthoDB" id="9785971at2"/>
<dbReference type="KEGG" id="cna:AB433_00780"/>
<dbReference type="Proteomes" id="UP000035287">
    <property type="component" value="Chromosome"/>
</dbReference>
<dbReference type="SUPFAM" id="SSF51735">
    <property type="entry name" value="NAD(P)-binding Rossmann-fold domains"/>
    <property type="match status" value="1"/>
</dbReference>
<name>A0A0G3XCC7_9SPHN</name>
<dbReference type="PANTHER" id="PTHR13812">
    <property type="entry name" value="KETIMINE REDUCTASE MU-CRYSTALLIN"/>
    <property type="match status" value="1"/>
</dbReference>
<dbReference type="STRING" id="1348774.AB433_00780"/>
<gene>
    <name evidence="1" type="ORF">AB433_00780</name>
</gene>
<dbReference type="Pfam" id="PF02423">
    <property type="entry name" value="OCD_Mu_crystall"/>
    <property type="match status" value="1"/>
</dbReference>
<organism evidence="1 2">
    <name type="scientific">Croceicoccus naphthovorans</name>
    <dbReference type="NCBI Taxonomy" id="1348774"/>
    <lineage>
        <taxon>Bacteria</taxon>
        <taxon>Pseudomonadati</taxon>
        <taxon>Pseudomonadota</taxon>
        <taxon>Alphaproteobacteria</taxon>
        <taxon>Sphingomonadales</taxon>
        <taxon>Erythrobacteraceae</taxon>
        <taxon>Croceicoccus</taxon>
    </lineage>
</organism>
<dbReference type="Gene3D" id="3.30.1780.10">
    <property type="entry name" value="ornithine cyclodeaminase, domain 1"/>
    <property type="match status" value="1"/>
</dbReference>
<dbReference type="Gene3D" id="3.40.50.720">
    <property type="entry name" value="NAD(P)-binding Rossmann-like Domain"/>
    <property type="match status" value="1"/>
</dbReference>
<dbReference type="InterPro" id="IPR036291">
    <property type="entry name" value="NAD(P)-bd_dom_sf"/>
</dbReference>
<dbReference type="PIRSF" id="PIRSF001439">
    <property type="entry name" value="CryM"/>
    <property type="match status" value="1"/>
</dbReference>
<dbReference type="PATRIC" id="fig|1348774.3.peg.165"/>
<sequence>MSEGLWISEAEVVSLMALPQAIDALRDGLREEAAGGASNMVKTHASWANGSTLHAIGAVFDGWGTVGTKTWAHTAGGAMPLLILIDSENGSVQAIIEAFALGQMRTGGISGLGTDVMARPDASRMTMIGTGKQSITQVAAVAAVRPLTRVTVWSPTAVNREALAEKIEAKLGVEAIATQTLDEALDSADIVTLATRARSPFLSADSLPRGVHVNAVGAITPERAEFDPALIARASVIAADSVPQVRKLSREFVDAFGEDEARWQRLRPLSTLVAENAVRPADADLTLFKAMGMGISDLSLGIALFKAAREAGIGRPLPTITRQAPRLTL</sequence>
<proteinExistence type="predicted"/>
<dbReference type="InterPro" id="IPR003462">
    <property type="entry name" value="ODC_Mu_crystall"/>
</dbReference>
<dbReference type="InterPro" id="IPR023401">
    <property type="entry name" value="ODC_N"/>
</dbReference>
<dbReference type="EMBL" id="CP011770">
    <property type="protein sequence ID" value="AKM08847.1"/>
    <property type="molecule type" value="Genomic_DNA"/>
</dbReference>
<dbReference type="AlphaFoldDB" id="A0A0G3XCC7"/>
<keyword evidence="2" id="KW-1185">Reference proteome</keyword>
<dbReference type="GO" id="GO:0005737">
    <property type="term" value="C:cytoplasm"/>
    <property type="evidence" value="ECO:0007669"/>
    <property type="project" value="TreeGrafter"/>
</dbReference>
<dbReference type="PANTHER" id="PTHR13812:SF19">
    <property type="entry name" value="KETIMINE REDUCTASE MU-CRYSTALLIN"/>
    <property type="match status" value="1"/>
</dbReference>